<comment type="cofactor">
    <cofactor evidence="2">
        <name>Co(2+)</name>
        <dbReference type="ChEBI" id="CHEBI:48828"/>
    </cofactor>
</comment>
<evidence type="ECO:0000256" key="12">
    <source>
        <dbReference type="ARBA" id="ARBA00049473"/>
    </source>
</evidence>
<dbReference type="GO" id="GO:0009052">
    <property type="term" value="P:pentose-phosphate shunt, non-oxidative branch"/>
    <property type="evidence" value="ECO:0007669"/>
    <property type="project" value="UniProtKB-ARBA"/>
</dbReference>
<feature type="binding site" evidence="16">
    <location>
        <position position="211"/>
    </location>
    <ligand>
        <name>thiamine diphosphate</name>
        <dbReference type="ChEBI" id="CHEBI:58937"/>
    </ligand>
</feature>
<gene>
    <name evidence="20" type="ordered locus">Bind_0460</name>
</gene>
<dbReference type="Proteomes" id="UP000001695">
    <property type="component" value="Chromosome"/>
</dbReference>
<dbReference type="OrthoDB" id="8732661at2"/>
<evidence type="ECO:0000313" key="21">
    <source>
        <dbReference type="Proteomes" id="UP000001695"/>
    </source>
</evidence>
<dbReference type="AlphaFoldDB" id="B2IE89"/>
<reference evidence="21" key="1">
    <citation type="submission" date="2008-03" db="EMBL/GenBank/DDBJ databases">
        <title>Complete sequence of chromosome of Beijerinckia indica subsp. indica ATCC 9039.</title>
        <authorList>
            <consortium name="US DOE Joint Genome Institute"/>
            <person name="Copeland A."/>
            <person name="Lucas S."/>
            <person name="Lapidus A."/>
            <person name="Glavina del Rio T."/>
            <person name="Dalin E."/>
            <person name="Tice H."/>
            <person name="Bruce D."/>
            <person name="Goodwin L."/>
            <person name="Pitluck S."/>
            <person name="LaButti K."/>
            <person name="Schmutz J."/>
            <person name="Larimer F."/>
            <person name="Land M."/>
            <person name="Hauser L."/>
            <person name="Kyrpides N."/>
            <person name="Mikhailova N."/>
            <person name="Dunfield P.F."/>
            <person name="Dedysh S.N."/>
            <person name="Liesack W."/>
            <person name="Saw J.H."/>
            <person name="Alam M."/>
            <person name="Chen Y."/>
            <person name="Murrell J.C."/>
            <person name="Richardson P."/>
        </authorList>
    </citation>
    <scope>NUCLEOTIDE SEQUENCE [LARGE SCALE GENOMIC DNA]</scope>
    <source>
        <strain evidence="21">ATCC 9039 / DSM 1715 / NCIMB 8712</strain>
    </source>
</reference>
<dbReference type="NCBIfam" id="TIGR00232">
    <property type="entry name" value="tktlase_bact"/>
    <property type="match status" value="1"/>
</dbReference>
<dbReference type="STRING" id="395963.Bind_0460"/>
<feature type="binding site" evidence="17">
    <location>
        <position position="181"/>
    </location>
    <ligand>
        <name>Mg(2+)</name>
        <dbReference type="ChEBI" id="CHEBI:18420"/>
    </ligand>
</feature>
<keyword evidence="7" id="KW-0808">Transferase</keyword>
<feature type="binding site" evidence="15">
    <location>
        <position position="44"/>
    </location>
    <ligand>
        <name>substrate</name>
    </ligand>
</feature>
<feature type="binding site" evidence="15">
    <location>
        <position position="383"/>
    </location>
    <ligand>
        <name>substrate</name>
    </ligand>
</feature>
<dbReference type="SMART" id="SM00861">
    <property type="entry name" value="Transket_pyr"/>
    <property type="match status" value="1"/>
</dbReference>
<dbReference type="InterPro" id="IPR005474">
    <property type="entry name" value="Transketolase_N"/>
</dbReference>
<dbReference type="Gene3D" id="3.40.50.920">
    <property type="match status" value="1"/>
</dbReference>
<comment type="cofactor">
    <cofactor evidence="1">
        <name>Ca(2+)</name>
        <dbReference type="ChEBI" id="CHEBI:29108"/>
    </cofactor>
</comment>
<comment type="cofactor">
    <cofactor evidence="16">
        <name>thiamine diphosphate</name>
        <dbReference type="ChEBI" id="CHEBI:58937"/>
    </cofactor>
    <text evidence="16">Binds 1 thiamine pyrophosphate per subunit. During the reaction, the substrate forms a covalent intermediate with the cofactor.</text>
</comment>
<feature type="active site" description="Proton donor" evidence="14">
    <location>
        <position position="439"/>
    </location>
</feature>
<feature type="binding site" evidence="15">
    <location>
        <position position="488"/>
    </location>
    <ligand>
        <name>substrate</name>
    </ligand>
</feature>
<organism evidence="20 21">
    <name type="scientific">Beijerinckia indica subsp. indica (strain ATCC 9039 / DSM 1715 / NCIMB 8712)</name>
    <dbReference type="NCBI Taxonomy" id="395963"/>
    <lineage>
        <taxon>Bacteria</taxon>
        <taxon>Pseudomonadati</taxon>
        <taxon>Pseudomonadota</taxon>
        <taxon>Alphaproteobacteria</taxon>
        <taxon>Hyphomicrobiales</taxon>
        <taxon>Beijerinckiaceae</taxon>
        <taxon>Beijerinckia</taxon>
    </lineage>
</organism>
<feature type="binding site" evidence="16">
    <location>
        <begin position="140"/>
        <end position="142"/>
    </location>
    <ligand>
        <name>thiamine diphosphate</name>
        <dbReference type="ChEBI" id="CHEBI:58937"/>
    </ligand>
</feature>
<evidence type="ECO:0000256" key="5">
    <source>
        <dbReference type="ARBA" id="ARBA00013152"/>
    </source>
</evidence>
<dbReference type="GO" id="GO:0019253">
    <property type="term" value="P:reductive pentose-phosphate cycle"/>
    <property type="evidence" value="ECO:0007669"/>
    <property type="project" value="UniProtKB-KW"/>
</dbReference>
<dbReference type="Gene3D" id="3.40.50.970">
    <property type="match status" value="2"/>
</dbReference>
<feature type="domain" description="Transketolase-like pyrimidine-binding" evidence="19">
    <location>
        <begin position="380"/>
        <end position="552"/>
    </location>
</feature>
<evidence type="ECO:0000256" key="15">
    <source>
        <dbReference type="PIRSR" id="PIRSR605478-2"/>
    </source>
</evidence>
<dbReference type="FunFam" id="3.40.50.970:FF:000003">
    <property type="entry name" value="Transketolase"/>
    <property type="match status" value="1"/>
</dbReference>
<evidence type="ECO:0000256" key="10">
    <source>
        <dbReference type="ARBA" id="ARBA00022842"/>
    </source>
</evidence>
<evidence type="ECO:0000313" key="20">
    <source>
        <dbReference type="EMBL" id="ACB94113.1"/>
    </source>
</evidence>
<dbReference type="InterPro" id="IPR009014">
    <property type="entry name" value="Transketo_C/PFOR_II"/>
</dbReference>
<keyword evidence="9" id="KW-0106">Calcium</keyword>
<dbReference type="SUPFAM" id="SSF52518">
    <property type="entry name" value="Thiamin diphosphate-binding fold (THDP-binding)"/>
    <property type="match status" value="2"/>
</dbReference>
<feature type="binding site" evidence="17">
    <location>
        <position position="211"/>
    </location>
    <ligand>
        <name>Mg(2+)</name>
        <dbReference type="ChEBI" id="CHEBI:18420"/>
    </ligand>
</feature>
<keyword evidence="21" id="KW-1185">Reference proteome</keyword>
<dbReference type="HOGENOM" id="CLU_009227_0_0_5"/>
<dbReference type="Pfam" id="PF00456">
    <property type="entry name" value="Transketolase_N"/>
    <property type="match status" value="1"/>
</dbReference>
<dbReference type="PANTHER" id="PTHR43522">
    <property type="entry name" value="TRANSKETOLASE"/>
    <property type="match status" value="1"/>
</dbReference>
<protein>
    <recommendedName>
        <fullName evidence="5 13">Transketolase</fullName>
        <ecNumber evidence="5 13">2.2.1.1</ecNumber>
    </recommendedName>
</protein>
<dbReference type="SUPFAM" id="SSF52922">
    <property type="entry name" value="TK C-terminal domain-like"/>
    <property type="match status" value="1"/>
</dbReference>
<keyword evidence="11 16" id="KW-0786">Thiamine pyrophosphate</keyword>
<dbReference type="eggNOG" id="COG0021">
    <property type="taxonomic scope" value="Bacteria"/>
</dbReference>
<dbReference type="RefSeq" id="WP_012383471.1">
    <property type="nucleotide sequence ID" value="NC_010581.1"/>
</dbReference>
<reference evidence="20 21" key="2">
    <citation type="journal article" date="2010" name="J. Bacteriol.">
        <title>Complete genome sequence of Beijerinckia indica subsp. indica.</title>
        <authorList>
            <person name="Tamas I."/>
            <person name="Dedysh S.N."/>
            <person name="Liesack W."/>
            <person name="Stott M.B."/>
            <person name="Alam M."/>
            <person name="Murrell J.C."/>
            <person name="Dunfield P.F."/>
        </authorList>
    </citation>
    <scope>NUCLEOTIDE SEQUENCE [LARGE SCALE GENOMIC DNA]</scope>
    <source>
        <strain evidence="21">ATCC 9039 / DSM 1715 / NCIMB 8712</strain>
    </source>
</reference>
<evidence type="ECO:0000256" key="1">
    <source>
        <dbReference type="ARBA" id="ARBA00001913"/>
    </source>
</evidence>
<feature type="binding site" evidence="15">
    <location>
        <position position="500"/>
    </location>
    <ligand>
        <name>substrate</name>
    </ligand>
</feature>
<evidence type="ECO:0000256" key="18">
    <source>
        <dbReference type="PIRSR" id="PIRSR605478-5"/>
    </source>
</evidence>
<keyword evidence="8 17" id="KW-0479">Metal-binding</keyword>
<feature type="binding site" evidence="17">
    <location>
        <position position="213"/>
    </location>
    <ligand>
        <name>Mg(2+)</name>
        <dbReference type="ChEBI" id="CHEBI:18420"/>
    </ligand>
</feature>
<evidence type="ECO:0000256" key="4">
    <source>
        <dbReference type="ARBA" id="ARBA00011738"/>
    </source>
</evidence>
<feature type="binding site" evidence="15">
    <location>
        <position position="410"/>
    </location>
    <ligand>
        <name>substrate</name>
    </ligand>
</feature>
<dbReference type="FunFam" id="3.40.50.920:FF:000003">
    <property type="entry name" value="Transketolase"/>
    <property type="match status" value="1"/>
</dbReference>
<evidence type="ECO:0000256" key="8">
    <source>
        <dbReference type="ARBA" id="ARBA00022723"/>
    </source>
</evidence>
<evidence type="ECO:0000256" key="9">
    <source>
        <dbReference type="ARBA" id="ARBA00022837"/>
    </source>
</evidence>
<feature type="binding site" evidence="15">
    <location>
        <position position="287"/>
    </location>
    <ligand>
        <name>substrate</name>
    </ligand>
</feature>
<dbReference type="FunFam" id="3.40.50.970:FF:000004">
    <property type="entry name" value="Transketolase"/>
    <property type="match status" value="1"/>
</dbReference>
<dbReference type="CDD" id="cd07033">
    <property type="entry name" value="TPP_PYR_DXS_TK_like"/>
    <property type="match status" value="1"/>
</dbReference>
<keyword evidence="6" id="KW-0113">Calvin cycle</keyword>
<evidence type="ECO:0000256" key="2">
    <source>
        <dbReference type="ARBA" id="ARBA00001941"/>
    </source>
</evidence>
<dbReference type="PANTHER" id="PTHR43522:SF2">
    <property type="entry name" value="TRANSKETOLASE 1-RELATED"/>
    <property type="match status" value="1"/>
</dbReference>
<feature type="binding site" evidence="16">
    <location>
        <position position="84"/>
    </location>
    <ligand>
        <name>thiamine diphosphate</name>
        <dbReference type="ChEBI" id="CHEBI:58937"/>
    </ligand>
</feature>
<feature type="binding site" evidence="16">
    <location>
        <position position="287"/>
    </location>
    <ligand>
        <name>thiamine diphosphate</name>
        <dbReference type="ChEBI" id="CHEBI:58937"/>
    </ligand>
</feature>
<feature type="binding site" evidence="15">
    <location>
        <position position="547"/>
    </location>
    <ligand>
        <name>substrate</name>
    </ligand>
</feature>
<feature type="site" description="Important for catalytic activity" evidence="18">
    <location>
        <position position="44"/>
    </location>
</feature>
<dbReference type="CDD" id="cd02012">
    <property type="entry name" value="TPP_TK"/>
    <property type="match status" value="1"/>
</dbReference>
<evidence type="ECO:0000256" key="14">
    <source>
        <dbReference type="PIRSR" id="PIRSR605478-1"/>
    </source>
</evidence>
<dbReference type="GO" id="GO:0005829">
    <property type="term" value="C:cytosol"/>
    <property type="evidence" value="ECO:0007669"/>
    <property type="project" value="TreeGrafter"/>
</dbReference>
<dbReference type="PROSITE" id="PS00802">
    <property type="entry name" value="TRANSKETOLASE_2"/>
    <property type="match status" value="1"/>
</dbReference>
<feature type="site" description="Important for catalytic activity" evidence="18">
    <location>
        <position position="287"/>
    </location>
</feature>
<evidence type="ECO:0000256" key="3">
    <source>
        <dbReference type="ARBA" id="ARBA00007131"/>
    </source>
</evidence>
<name>B2IE89_BEII9</name>
<comment type="catalytic activity">
    <reaction evidence="12">
        <text>D-sedoheptulose 7-phosphate + D-glyceraldehyde 3-phosphate = aldehydo-D-ribose 5-phosphate + D-xylulose 5-phosphate</text>
        <dbReference type="Rhea" id="RHEA:10508"/>
        <dbReference type="ChEBI" id="CHEBI:57483"/>
        <dbReference type="ChEBI" id="CHEBI:57737"/>
        <dbReference type="ChEBI" id="CHEBI:58273"/>
        <dbReference type="ChEBI" id="CHEBI:59776"/>
        <dbReference type="EC" id="2.2.1.1"/>
    </reaction>
</comment>
<dbReference type="KEGG" id="bid:Bind_0460"/>
<keyword evidence="10 17" id="KW-0460">Magnesium</keyword>
<evidence type="ECO:0000256" key="11">
    <source>
        <dbReference type="ARBA" id="ARBA00023052"/>
    </source>
</evidence>
<dbReference type="InterPro" id="IPR029061">
    <property type="entry name" value="THDP-binding"/>
</dbReference>
<evidence type="ECO:0000256" key="16">
    <source>
        <dbReference type="PIRSR" id="PIRSR605478-3"/>
    </source>
</evidence>
<accession>B2IE89</accession>
<evidence type="ECO:0000259" key="19">
    <source>
        <dbReference type="SMART" id="SM00861"/>
    </source>
</evidence>
<comment type="similarity">
    <text evidence="3">Belongs to the transketolase family.</text>
</comment>
<feature type="binding site" evidence="16">
    <location>
        <position position="464"/>
    </location>
    <ligand>
        <name>thiamine diphosphate</name>
        <dbReference type="ChEBI" id="CHEBI:58937"/>
    </ligand>
</feature>
<evidence type="ECO:0000256" key="7">
    <source>
        <dbReference type="ARBA" id="ARBA00022679"/>
    </source>
</evidence>
<comment type="cofactor">
    <cofactor evidence="17">
        <name>Mg(2+)</name>
        <dbReference type="ChEBI" id="CHEBI:18420"/>
    </cofactor>
    <text evidence="17">Binds 1 Mg(2+) ion per subunit. Can also utilize other divalent metal cations, such as Ca(2+), Mn(2+) and Co(2+).</text>
</comment>
<evidence type="ECO:0000256" key="17">
    <source>
        <dbReference type="PIRSR" id="PIRSR605478-4"/>
    </source>
</evidence>
<dbReference type="Pfam" id="PF22613">
    <property type="entry name" value="Transketolase_C_1"/>
    <property type="match status" value="1"/>
</dbReference>
<proteinExistence type="inferred from homology"/>
<dbReference type="EMBL" id="CP001016">
    <property type="protein sequence ID" value="ACB94113.1"/>
    <property type="molecule type" value="Genomic_DNA"/>
</dbReference>
<evidence type="ECO:0000256" key="6">
    <source>
        <dbReference type="ARBA" id="ARBA00022567"/>
    </source>
</evidence>
<evidence type="ECO:0000256" key="13">
    <source>
        <dbReference type="NCBIfam" id="TIGR00232"/>
    </source>
</evidence>
<dbReference type="GO" id="GO:0004802">
    <property type="term" value="F:transketolase activity"/>
    <property type="evidence" value="ECO:0007669"/>
    <property type="project" value="UniProtKB-UniRule"/>
</dbReference>
<dbReference type="Pfam" id="PF02779">
    <property type="entry name" value="Transket_pyr"/>
    <property type="match status" value="1"/>
</dbReference>
<dbReference type="InterPro" id="IPR020826">
    <property type="entry name" value="Transketolase_BS"/>
</dbReference>
<dbReference type="InterPro" id="IPR055152">
    <property type="entry name" value="Transketolase-like_C_2"/>
</dbReference>
<dbReference type="EC" id="2.2.1.1" evidence="5 13"/>
<dbReference type="InterPro" id="IPR005478">
    <property type="entry name" value="Transketolase_bac-like"/>
</dbReference>
<dbReference type="InterPro" id="IPR005475">
    <property type="entry name" value="Transketolase-like_Pyr-bd"/>
</dbReference>
<dbReference type="GO" id="GO:0046872">
    <property type="term" value="F:metal ion binding"/>
    <property type="evidence" value="ECO:0007669"/>
    <property type="project" value="UniProtKB-KW"/>
</dbReference>
<sequence>MSSVQNPATESLSPANTAQALDQLCINTIRTLTIDAVQKANSGHTGAPMGLAPVAYTLWQKFLRYDPTDPTWPNRDRFVLSVGHASMLLYSLIHLGNIRIPGTQEPAVSLEDIKNFRQNGSRTPGHPEYGFTIGVETTTGPLGAGCGNSVGMAIAGRWQAARYNKPGQTLFDYDVYTLCSDGDLMEGVACEAASLAGHLQLSNLCWIYDSNHITIEGKTDLAFSEDVAKRFESYGWNVLHVEDANDCDATTAALTTFKQTNDKPTLIIVHSIIGYGSPHKQNTSAAHSDPLGEEEVRLTKRFYNWPEDAQFLVPDGVLEHFAGSFGQRGKTMHAQWSNLFDQYRQADPQTAGQLDTMFARQLPENWDKNLPTFPADAKGMATRDASGKVLNVLAENCPWLVGGSADLAPSNKTKLVFEGAGALEPGNPGGRNVHFGIREHAMGAIVNGLALCDLRAFGATFLVFSDYLRPALRLSALMELPVFFVFTHDSIGVGEDGPTHQPIEHLASLRTIPHLITLRPADANETVEAYRVIFNQTARPAALALSRQALPVIDRTIYGSAEGVARGAYILADTEGDAPKVILLASGSEVSLCLEVFERLKKDGKGARVVSMPSWELFEQQESTYRDTVLPPAISARVAVEQASTFGWERYVGRSGEIIGMHGFGASAPYKALQNRFGFTVDKVLEAALAQLASTPAS</sequence>
<feature type="binding site" evidence="16">
    <location>
        <position position="182"/>
    </location>
    <ligand>
        <name>thiamine diphosphate</name>
        <dbReference type="ChEBI" id="CHEBI:58937"/>
    </ligand>
</feature>
<comment type="subunit">
    <text evidence="4">Homodimer.</text>
</comment>
<dbReference type="InterPro" id="IPR033247">
    <property type="entry name" value="Transketolase_fam"/>
</dbReference>
<feature type="binding site" evidence="15">
    <location>
        <position position="496"/>
    </location>
    <ligand>
        <name>substrate</name>
    </ligand>
</feature>